<reference evidence="1" key="1">
    <citation type="journal article" date="2012" name="Nat. Biotechnol.">
        <title>Reference genome sequence of the model plant Setaria.</title>
        <authorList>
            <person name="Bennetzen J.L."/>
            <person name="Schmutz J."/>
            <person name="Wang H."/>
            <person name="Percifield R."/>
            <person name="Hawkins J."/>
            <person name="Pontaroli A.C."/>
            <person name="Estep M."/>
            <person name="Feng L."/>
            <person name="Vaughn J.N."/>
            <person name="Grimwood J."/>
            <person name="Jenkins J."/>
            <person name="Barry K."/>
            <person name="Lindquist E."/>
            <person name="Hellsten U."/>
            <person name="Deshpande S."/>
            <person name="Wang X."/>
            <person name="Wu X."/>
            <person name="Mitros T."/>
            <person name="Triplett J."/>
            <person name="Yang X."/>
            <person name="Ye C.Y."/>
            <person name="Mauro-Herrera M."/>
            <person name="Wang L."/>
            <person name="Li P."/>
            <person name="Sharma M."/>
            <person name="Sharma R."/>
            <person name="Ronald P.C."/>
            <person name="Panaud O."/>
            <person name="Kellogg E.A."/>
            <person name="Brutnell T.P."/>
            <person name="Doust A.N."/>
            <person name="Tuskan G.A."/>
            <person name="Rokhsar D."/>
            <person name="Devos K.M."/>
        </authorList>
    </citation>
    <scope>NUCLEOTIDE SEQUENCE [LARGE SCALE GENOMIC DNA]</scope>
    <source>
        <strain evidence="1">Yugu1</strain>
    </source>
</reference>
<sequence length="99" mass="10644">MKLWPARMIGKLKTADSLLVAPHWCLVRARAASARAIGSSGNTEALQPVDPWAALVGKDVEGDCRRAPGMKRTADEVTVLLMSLAAAAASYNFGWGRRH</sequence>
<name>A0A368S4U3_SETIT</name>
<proteinExistence type="predicted"/>
<gene>
    <name evidence="1" type="ORF">SETIT_8G056300v2</name>
</gene>
<dbReference type="EMBL" id="CM003535">
    <property type="protein sequence ID" value="RCV37354.1"/>
    <property type="molecule type" value="Genomic_DNA"/>
</dbReference>
<accession>A0A368S4U3</accession>
<reference evidence="1" key="2">
    <citation type="submission" date="2015-07" db="EMBL/GenBank/DDBJ databases">
        <authorList>
            <person name="Noorani M."/>
        </authorList>
    </citation>
    <scope>NUCLEOTIDE SEQUENCE</scope>
    <source>
        <strain evidence="1">Yugu1</strain>
    </source>
</reference>
<evidence type="ECO:0000313" key="1">
    <source>
        <dbReference type="EMBL" id="RCV37354.1"/>
    </source>
</evidence>
<organism evidence="1">
    <name type="scientific">Setaria italica</name>
    <name type="common">Foxtail millet</name>
    <name type="synonym">Panicum italicum</name>
    <dbReference type="NCBI Taxonomy" id="4555"/>
    <lineage>
        <taxon>Eukaryota</taxon>
        <taxon>Viridiplantae</taxon>
        <taxon>Streptophyta</taxon>
        <taxon>Embryophyta</taxon>
        <taxon>Tracheophyta</taxon>
        <taxon>Spermatophyta</taxon>
        <taxon>Magnoliopsida</taxon>
        <taxon>Liliopsida</taxon>
        <taxon>Poales</taxon>
        <taxon>Poaceae</taxon>
        <taxon>PACMAD clade</taxon>
        <taxon>Panicoideae</taxon>
        <taxon>Panicodae</taxon>
        <taxon>Paniceae</taxon>
        <taxon>Cenchrinae</taxon>
        <taxon>Setaria</taxon>
    </lineage>
</organism>
<protein>
    <submittedName>
        <fullName evidence="1">Uncharacterized protein</fullName>
    </submittedName>
</protein>
<dbReference type="AlphaFoldDB" id="A0A368S4U3"/>